<dbReference type="AlphaFoldDB" id="A0A2M4D389"/>
<accession>A0A2M4D389</accession>
<name>A0A2M4D389_ANODA</name>
<reference evidence="2" key="1">
    <citation type="submission" date="2018-01" db="EMBL/GenBank/DDBJ databases">
        <title>An insight into the sialome of Amazonian anophelines.</title>
        <authorList>
            <person name="Ribeiro J.M."/>
            <person name="Scarpassa V."/>
            <person name="Calvo E."/>
        </authorList>
    </citation>
    <scope>NUCLEOTIDE SEQUENCE</scope>
</reference>
<dbReference type="EMBL" id="GGFL01007876">
    <property type="protein sequence ID" value="MBW72054.1"/>
    <property type="molecule type" value="Transcribed_RNA"/>
</dbReference>
<organism evidence="2">
    <name type="scientific">Anopheles darlingi</name>
    <name type="common">Mosquito</name>
    <dbReference type="NCBI Taxonomy" id="43151"/>
    <lineage>
        <taxon>Eukaryota</taxon>
        <taxon>Metazoa</taxon>
        <taxon>Ecdysozoa</taxon>
        <taxon>Arthropoda</taxon>
        <taxon>Hexapoda</taxon>
        <taxon>Insecta</taxon>
        <taxon>Pterygota</taxon>
        <taxon>Neoptera</taxon>
        <taxon>Endopterygota</taxon>
        <taxon>Diptera</taxon>
        <taxon>Nematocera</taxon>
        <taxon>Culicoidea</taxon>
        <taxon>Culicidae</taxon>
        <taxon>Anophelinae</taxon>
        <taxon>Anopheles</taxon>
    </lineage>
</organism>
<sequence>MVLPVLVSLSLSGSSSSPTSPMEAEIVVVGFRECVLREKTIETRTANSVLDLKGQAVCAFVCLCVRG</sequence>
<feature type="signal peptide" evidence="1">
    <location>
        <begin position="1"/>
        <end position="16"/>
    </location>
</feature>
<feature type="chain" id="PRO_5014676032" evidence="1">
    <location>
        <begin position="17"/>
        <end position="67"/>
    </location>
</feature>
<keyword evidence="1" id="KW-0732">Signal</keyword>
<evidence type="ECO:0000313" key="2">
    <source>
        <dbReference type="EMBL" id="MBW72054.1"/>
    </source>
</evidence>
<evidence type="ECO:0000256" key="1">
    <source>
        <dbReference type="SAM" id="SignalP"/>
    </source>
</evidence>
<protein>
    <submittedName>
        <fullName evidence="2">Putative secreted protein</fullName>
    </submittedName>
</protein>
<proteinExistence type="predicted"/>